<proteinExistence type="predicted"/>
<accession>A0AAV4GV81</accession>
<keyword evidence="2" id="KW-1185">Reference proteome</keyword>
<evidence type="ECO:0000313" key="1">
    <source>
        <dbReference type="EMBL" id="GFR88996.1"/>
    </source>
</evidence>
<reference evidence="1 2" key="1">
    <citation type="journal article" date="2021" name="Elife">
        <title>Chloroplast acquisition without the gene transfer in kleptoplastic sea slugs, Plakobranchus ocellatus.</title>
        <authorList>
            <person name="Maeda T."/>
            <person name="Takahashi S."/>
            <person name="Yoshida T."/>
            <person name="Shimamura S."/>
            <person name="Takaki Y."/>
            <person name="Nagai Y."/>
            <person name="Toyoda A."/>
            <person name="Suzuki Y."/>
            <person name="Arimoto A."/>
            <person name="Ishii H."/>
            <person name="Satoh N."/>
            <person name="Nishiyama T."/>
            <person name="Hasebe M."/>
            <person name="Maruyama T."/>
            <person name="Minagawa J."/>
            <person name="Obokata J."/>
            <person name="Shigenobu S."/>
        </authorList>
    </citation>
    <scope>NUCLEOTIDE SEQUENCE [LARGE SCALE GENOMIC DNA]</scope>
</reference>
<organism evidence="1 2">
    <name type="scientific">Elysia marginata</name>
    <dbReference type="NCBI Taxonomy" id="1093978"/>
    <lineage>
        <taxon>Eukaryota</taxon>
        <taxon>Metazoa</taxon>
        <taxon>Spiralia</taxon>
        <taxon>Lophotrochozoa</taxon>
        <taxon>Mollusca</taxon>
        <taxon>Gastropoda</taxon>
        <taxon>Heterobranchia</taxon>
        <taxon>Euthyneura</taxon>
        <taxon>Panpulmonata</taxon>
        <taxon>Sacoglossa</taxon>
        <taxon>Placobranchoidea</taxon>
        <taxon>Plakobranchidae</taxon>
        <taxon>Elysia</taxon>
    </lineage>
</organism>
<comment type="caution">
    <text evidence="1">The sequence shown here is derived from an EMBL/GenBank/DDBJ whole genome shotgun (WGS) entry which is preliminary data.</text>
</comment>
<dbReference type="Proteomes" id="UP000762676">
    <property type="component" value="Unassembled WGS sequence"/>
</dbReference>
<sequence length="69" mass="8080">MPAAGEPLPVTAMDSINYYFKPDVMRKDGMVSYLLHTLGMFQTRLWSVTSKSRDRYHHCVEFDKLQQQL</sequence>
<dbReference type="AlphaFoldDB" id="A0AAV4GV81"/>
<dbReference type="EMBL" id="BMAT01012273">
    <property type="protein sequence ID" value="GFR88996.1"/>
    <property type="molecule type" value="Genomic_DNA"/>
</dbReference>
<protein>
    <submittedName>
        <fullName evidence="1">Uncharacterized protein</fullName>
    </submittedName>
</protein>
<evidence type="ECO:0000313" key="2">
    <source>
        <dbReference type="Proteomes" id="UP000762676"/>
    </source>
</evidence>
<name>A0AAV4GV81_9GAST</name>
<gene>
    <name evidence="1" type="ORF">ElyMa_006113500</name>
</gene>